<dbReference type="Gramene" id="RZC59006">
    <property type="protein sequence ID" value="RZC59006"/>
    <property type="gene ID" value="C5167_006308"/>
</dbReference>
<organism evidence="2 3">
    <name type="scientific">Papaver somniferum</name>
    <name type="common">Opium poppy</name>
    <dbReference type="NCBI Taxonomy" id="3469"/>
    <lineage>
        <taxon>Eukaryota</taxon>
        <taxon>Viridiplantae</taxon>
        <taxon>Streptophyta</taxon>
        <taxon>Embryophyta</taxon>
        <taxon>Tracheophyta</taxon>
        <taxon>Spermatophyta</taxon>
        <taxon>Magnoliopsida</taxon>
        <taxon>Ranunculales</taxon>
        <taxon>Papaveraceae</taxon>
        <taxon>Papaveroideae</taxon>
        <taxon>Papaver</taxon>
    </lineage>
</organism>
<dbReference type="AlphaFoldDB" id="A0A4Y7JEQ2"/>
<keyword evidence="3" id="KW-1185">Reference proteome</keyword>
<dbReference type="Pfam" id="PF00078">
    <property type="entry name" value="RVT_1"/>
    <property type="match status" value="1"/>
</dbReference>
<protein>
    <recommendedName>
        <fullName evidence="1">Reverse transcriptase domain-containing protein</fullName>
    </recommendedName>
</protein>
<sequence length="253" mass="28561">MGRVDSGLASPKPKICVPPCPYAGIMWSVWLERNESCNVQLTADENKAISDIPTQEEIWQVLKKMGSLKSPGPDGMPPIFFKKCWDKVGNERLKPMLDNLVGKSQYAFVPGRLILDNILTAKELIHSTNQSNSILGAYALKIDISKAYDRVSWSFLGQCLRAYGINGDTHHELCNYSFFLCYIVNGTPEGHFGLSWMIRKMEASSLHNGYRVNKWAPSISHLMFAEDLLFFGSLDDRTLQSLQDVLFVYAKWS</sequence>
<gene>
    <name evidence="2" type="ORF">C5167_006308</name>
</gene>
<dbReference type="PANTHER" id="PTHR46890">
    <property type="entry name" value="NON-LTR RETROLELEMENT REVERSE TRANSCRIPTASE-LIKE PROTEIN-RELATED"/>
    <property type="match status" value="1"/>
</dbReference>
<dbReference type="OMA" id="WLERNES"/>
<dbReference type="InterPro" id="IPR052343">
    <property type="entry name" value="Retrotransposon-Effector_Assoc"/>
</dbReference>
<dbReference type="EMBL" id="CM010718">
    <property type="protein sequence ID" value="RZC59006.1"/>
    <property type="molecule type" value="Genomic_DNA"/>
</dbReference>
<dbReference type="PANTHER" id="PTHR46890:SF48">
    <property type="entry name" value="RNA-DIRECTED DNA POLYMERASE"/>
    <property type="match status" value="1"/>
</dbReference>
<name>A0A4Y7JEQ2_PAPSO</name>
<dbReference type="STRING" id="3469.A0A4Y7JEQ2"/>
<proteinExistence type="predicted"/>
<evidence type="ECO:0000259" key="1">
    <source>
        <dbReference type="Pfam" id="PF00078"/>
    </source>
</evidence>
<dbReference type="InterPro" id="IPR000477">
    <property type="entry name" value="RT_dom"/>
</dbReference>
<reference evidence="2 3" key="1">
    <citation type="journal article" date="2018" name="Science">
        <title>The opium poppy genome and morphinan production.</title>
        <authorList>
            <person name="Guo L."/>
            <person name="Winzer T."/>
            <person name="Yang X."/>
            <person name="Li Y."/>
            <person name="Ning Z."/>
            <person name="He Z."/>
            <person name="Teodor R."/>
            <person name="Lu Y."/>
            <person name="Bowser T.A."/>
            <person name="Graham I.A."/>
            <person name="Ye K."/>
        </authorList>
    </citation>
    <scope>NUCLEOTIDE SEQUENCE [LARGE SCALE GENOMIC DNA]</scope>
    <source>
        <strain evidence="3">cv. HN1</strain>
        <tissue evidence="2">Leaves</tissue>
    </source>
</reference>
<feature type="domain" description="Reverse transcriptase" evidence="1">
    <location>
        <begin position="82"/>
        <end position="246"/>
    </location>
</feature>
<evidence type="ECO:0000313" key="3">
    <source>
        <dbReference type="Proteomes" id="UP000316621"/>
    </source>
</evidence>
<dbReference type="Proteomes" id="UP000316621">
    <property type="component" value="Chromosome 4"/>
</dbReference>
<evidence type="ECO:0000313" key="2">
    <source>
        <dbReference type="EMBL" id="RZC59006.1"/>
    </source>
</evidence>
<accession>A0A4Y7JEQ2</accession>